<dbReference type="SUPFAM" id="SSF81383">
    <property type="entry name" value="F-box domain"/>
    <property type="match status" value="1"/>
</dbReference>
<accession>A0ABD2UU05</accession>
<dbReference type="Gene3D" id="1.20.1280.50">
    <property type="match status" value="1"/>
</dbReference>
<protein>
    <recommendedName>
        <fullName evidence="1">F-box domain-containing protein</fullName>
    </recommendedName>
</protein>
<feature type="non-terminal residue" evidence="2">
    <location>
        <position position="1"/>
    </location>
</feature>
<dbReference type="SMART" id="SM00256">
    <property type="entry name" value="FBOX"/>
    <property type="match status" value="1"/>
</dbReference>
<name>A0ABD2UU05_9SOLN</name>
<dbReference type="Pfam" id="PF00646">
    <property type="entry name" value="F-box"/>
    <property type="match status" value="1"/>
</dbReference>
<keyword evidence="3" id="KW-1185">Reference proteome</keyword>
<organism evidence="2 3">
    <name type="scientific">Solanum stoloniferum</name>
    <dbReference type="NCBI Taxonomy" id="62892"/>
    <lineage>
        <taxon>Eukaryota</taxon>
        <taxon>Viridiplantae</taxon>
        <taxon>Streptophyta</taxon>
        <taxon>Embryophyta</taxon>
        <taxon>Tracheophyta</taxon>
        <taxon>Spermatophyta</taxon>
        <taxon>Magnoliopsida</taxon>
        <taxon>eudicotyledons</taxon>
        <taxon>Gunneridae</taxon>
        <taxon>Pentapetalae</taxon>
        <taxon>asterids</taxon>
        <taxon>lamiids</taxon>
        <taxon>Solanales</taxon>
        <taxon>Solanaceae</taxon>
        <taxon>Solanoideae</taxon>
        <taxon>Solaneae</taxon>
        <taxon>Solanum</taxon>
    </lineage>
</organism>
<reference evidence="2 3" key="1">
    <citation type="submission" date="2024-05" db="EMBL/GenBank/DDBJ databases">
        <title>De novo assembly of an allotetraploid wild potato.</title>
        <authorList>
            <person name="Hosaka A.J."/>
        </authorList>
    </citation>
    <scope>NUCLEOTIDE SEQUENCE [LARGE SCALE GENOMIC DNA]</scope>
    <source>
        <tissue evidence="2">Young leaves</tissue>
    </source>
</reference>
<sequence>LISQQKITLNSKPRFSIFPFKSDHGNWRSIIGSIHPFFLESMTNWSELPDELLVMIAKRVTVMEDFIRFGVVCKSWRSAGTKENFDVLAPQVPLLMLAANVDDDYRKFYSISKEKISCRVFLPEARGKMCFPTQGWLFTVNYTAGTGEMMLLHPFSRAQIQLPPPTGLRDQGSERLSVTINHVVLSASPSLTSDYVLMICYGRPIYHLAFWRPGDLGWTKIHILEETGAFVHIQYFKGQLYVNHGWNLVSVIDIPEPSNPQPVVKPREVVEIRDLSIDASRYFLIEVSGELLFVQQLMITEDVPNGWKTNKFRLFKIDVIRGEAKEIKSLGDKAIFVGCNASISVDSSKLVGVKPNHIYFTYDWICLFCQGDDSREIGAYNLEDETIQPLNQGISGVDPVSPAIWVTPLF</sequence>
<dbReference type="PANTHER" id="PTHR44259:SF101">
    <property type="entry name" value="DUF295 DOMAIN-CONTAINING PROTEIN"/>
    <property type="match status" value="1"/>
</dbReference>
<dbReference type="InterPro" id="IPR036047">
    <property type="entry name" value="F-box-like_dom_sf"/>
</dbReference>
<dbReference type="InterPro" id="IPR050942">
    <property type="entry name" value="F-box_BR-signaling"/>
</dbReference>
<evidence type="ECO:0000313" key="3">
    <source>
        <dbReference type="Proteomes" id="UP001627284"/>
    </source>
</evidence>
<dbReference type="InterPro" id="IPR001810">
    <property type="entry name" value="F-box_dom"/>
</dbReference>
<evidence type="ECO:0000259" key="1">
    <source>
        <dbReference type="SMART" id="SM00256"/>
    </source>
</evidence>
<dbReference type="EMBL" id="JBJKTR010000004">
    <property type="protein sequence ID" value="KAL3372337.1"/>
    <property type="molecule type" value="Genomic_DNA"/>
</dbReference>
<comment type="caution">
    <text evidence="2">The sequence shown here is derived from an EMBL/GenBank/DDBJ whole genome shotgun (WGS) entry which is preliminary data.</text>
</comment>
<evidence type="ECO:0000313" key="2">
    <source>
        <dbReference type="EMBL" id="KAL3372337.1"/>
    </source>
</evidence>
<dbReference type="PANTHER" id="PTHR44259">
    <property type="entry name" value="OS07G0183000 PROTEIN-RELATED"/>
    <property type="match status" value="1"/>
</dbReference>
<proteinExistence type="predicted"/>
<gene>
    <name evidence="2" type="ORF">AABB24_008744</name>
</gene>
<dbReference type="Pfam" id="PF03478">
    <property type="entry name" value="Beta-prop_KIB1-4"/>
    <property type="match status" value="1"/>
</dbReference>
<dbReference type="Proteomes" id="UP001627284">
    <property type="component" value="Unassembled WGS sequence"/>
</dbReference>
<dbReference type="InterPro" id="IPR005174">
    <property type="entry name" value="KIB1-4_b-propeller"/>
</dbReference>
<dbReference type="AlphaFoldDB" id="A0ABD2UU05"/>
<feature type="domain" description="F-box" evidence="1">
    <location>
        <begin position="48"/>
        <end position="89"/>
    </location>
</feature>